<gene>
    <name evidence="18" type="ORF">SEPMUDRAFT_129260</name>
</gene>
<dbReference type="Pfam" id="PF14749">
    <property type="entry name" value="Acyl-CoA_ox_N"/>
    <property type="match status" value="1"/>
</dbReference>
<reference evidence="18 19" key="1">
    <citation type="journal article" date="2012" name="PLoS Pathog.">
        <title>Diverse lifestyles and strategies of plant pathogenesis encoded in the genomes of eighteen Dothideomycetes fungi.</title>
        <authorList>
            <person name="Ohm R.A."/>
            <person name="Feau N."/>
            <person name="Henrissat B."/>
            <person name="Schoch C.L."/>
            <person name="Horwitz B.A."/>
            <person name="Barry K.W."/>
            <person name="Condon B.J."/>
            <person name="Copeland A.C."/>
            <person name="Dhillon B."/>
            <person name="Glaser F."/>
            <person name="Hesse C.N."/>
            <person name="Kosti I."/>
            <person name="LaButti K."/>
            <person name="Lindquist E.A."/>
            <person name="Lucas S."/>
            <person name="Salamov A.A."/>
            <person name="Bradshaw R.E."/>
            <person name="Ciuffetti L."/>
            <person name="Hamelin R.C."/>
            <person name="Kema G.H.J."/>
            <person name="Lawrence C."/>
            <person name="Scott J.A."/>
            <person name="Spatafora J.W."/>
            <person name="Turgeon B.G."/>
            <person name="de Wit P.J.G.M."/>
            <person name="Zhong S."/>
            <person name="Goodwin S.B."/>
            <person name="Grigoriev I.V."/>
        </authorList>
    </citation>
    <scope>NUCLEOTIDE SEQUENCE [LARGE SCALE GENOMIC DNA]</scope>
    <source>
        <strain evidence="18 19">SO2202</strain>
    </source>
</reference>
<dbReference type="InterPro" id="IPR009100">
    <property type="entry name" value="AcylCoA_DH/oxidase_NM_dom_sf"/>
</dbReference>
<feature type="binding site" evidence="14">
    <location>
        <position position="150"/>
    </location>
    <ligand>
        <name>FAD</name>
        <dbReference type="ChEBI" id="CHEBI:57692"/>
    </ligand>
</feature>
<evidence type="ECO:0000256" key="2">
    <source>
        <dbReference type="ARBA" id="ARBA00001974"/>
    </source>
</evidence>
<comment type="cofactor">
    <cofactor evidence="2">
        <name>FAD</name>
        <dbReference type="ChEBI" id="CHEBI:57692"/>
    </cofactor>
</comment>
<evidence type="ECO:0000256" key="6">
    <source>
        <dbReference type="ARBA" id="ARBA00022630"/>
    </source>
</evidence>
<dbReference type="InterPro" id="IPR037069">
    <property type="entry name" value="AcylCoA_DH/ox_N_sf"/>
</dbReference>
<comment type="similarity">
    <text evidence="5 12">Belongs to the acyl-CoA oxidase family.</text>
</comment>
<dbReference type="Gene3D" id="2.40.110.10">
    <property type="entry name" value="Butyryl-CoA Dehydrogenase, subunit A, domain 2"/>
    <property type="match status" value="1"/>
</dbReference>
<evidence type="ECO:0000256" key="9">
    <source>
        <dbReference type="ARBA" id="ARBA00023002"/>
    </source>
</evidence>
<dbReference type="GO" id="GO:0003997">
    <property type="term" value="F:acyl-CoA oxidase activity"/>
    <property type="evidence" value="ECO:0007669"/>
    <property type="project" value="UniProtKB-EC"/>
</dbReference>
<evidence type="ECO:0000256" key="7">
    <source>
        <dbReference type="ARBA" id="ARBA00022827"/>
    </source>
</evidence>
<dbReference type="HOGENOM" id="CLU_014629_3_1_1"/>
<dbReference type="OMA" id="NHGVHCF"/>
<dbReference type="InterPro" id="IPR055060">
    <property type="entry name" value="ACOX_C_alpha1"/>
</dbReference>
<dbReference type="InterPro" id="IPR046373">
    <property type="entry name" value="Acyl-CoA_Oxase/DH_mid-dom_sf"/>
</dbReference>
<evidence type="ECO:0000313" key="18">
    <source>
        <dbReference type="EMBL" id="EMF16287.1"/>
    </source>
</evidence>
<feature type="domain" description="Acyl-CoA oxidase C-terminal" evidence="15">
    <location>
        <begin position="522"/>
        <end position="690"/>
    </location>
</feature>
<dbReference type="STRING" id="692275.N1QJ22"/>
<evidence type="ECO:0000256" key="11">
    <source>
        <dbReference type="ARBA" id="ARBA00023140"/>
    </source>
</evidence>
<dbReference type="Gene3D" id="1.20.140.10">
    <property type="entry name" value="Butyryl-CoA Dehydrogenase, subunit A, domain 3"/>
    <property type="match status" value="2"/>
</dbReference>
<evidence type="ECO:0000256" key="8">
    <source>
        <dbReference type="ARBA" id="ARBA00022832"/>
    </source>
</evidence>
<dbReference type="EMBL" id="KB456260">
    <property type="protein sequence ID" value="EMF16287.1"/>
    <property type="molecule type" value="Genomic_DNA"/>
</dbReference>
<keyword evidence="6 12" id="KW-0285">Flavoprotein</keyword>
<evidence type="ECO:0000259" key="15">
    <source>
        <dbReference type="Pfam" id="PF01756"/>
    </source>
</evidence>
<feature type="binding site" evidence="14">
    <location>
        <position position="189"/>
    </location>
    <ligand>
        <name>FAD</name>
        <dbReference type="ChEBI" id="CHEBI:57692"/>
    </ligand>
</feature>
<comment type="pathway">
    <text evidence="4">Lipid metabolism; peroxisomal fatty acid beta-oxidation.</text>
</comment>
<evidence type="ECO:0000256" key="13">
    <source>
        <dbReference type="PIRSR" id="PIRSR000168-1"/>
    </source>
</evidence>
<keyword evidence="11" id="KW-0576">Peroxisome</keyword>
<dbReference type="GeneID" id="27899407"/>
<dbReference type="PIRSF" id="PIRSF000168">
    <property type="entry name" value="Acyl-CoA_oxidase"/>
    <property type="match status" value="1"/>
</dbReference>
<name>N1QJ22_SPHMS</name>
<dbReference type="FunFam" id="2.40.110.10:FF:000003">
    <property type="entry name" value="Acyl-coenzyme A oxidase"/>
    <property type="match status" value="1"/>
</dbReference>
<dbReference type="GO" id="GO:0071949">
    <property type="term" value="F:FAD binding"/>
    <property type="evidence" value="ECO:0007669"/>
    <property type="project" value="InterPro"/>
</dbReference>
<feature type="domain" description="Acyl-CoA oxidase C-alpha1" evidence="17">
    <location>
        <begin position="297"/>
        <end position="467"/>
    </location>
</feature>
<dbReference type="GO" id="GO:0005777">
    <property type="term" value="C:peroxisome"/>
    <property type="evidence" value="ECO:0007669"/>
    <property type="project" value="UniProtKB-SubCell"/>
</dbReference>
<dbReference type="Proteomes" id="UP000016931">
    <property type="component" value="Unassembled WGS sequence"/>
</dbReference>
<sequence length="710" mass="81100">MPDFTDHLLPASPRGPEILFQERAQSDVPINELAHLLLSRNDFLRRQEKILPLLENHVLFRKVKQPNLSRPERYQLGLARAKTLRRWADRLGWDEEDWNVAGYLCDDVSPYMVHTQMFETTVREQGDAQQREYWLPKIRAWEAIGCYAQTELGHGSNVKGLECRATWDPKTREFVLHSPTLTASKWWNGTMGRTANHAIVVAQLYVPESTMGGEESRLVNRGPHPFIVQIRDLKTHLPLEGIIVGDIGPKYGYAPMDNGYMLFNNFRIPHSAMLSNYSRVDPNTGTYSKPANPAVVYGSLTYVRAVIIMHARLIIARAVTIAVRYSTVRKQFPDRDSNKEDQQQQSAPELSVLDYPTVQIRILPLLATAFALHFTGEAMHTLYSRTRAEIAQGDFSKLAILHAQSSGLKSLCTELAANSIETCRRAMGGHGFMYSSGFVQLNNDYLSKPTVEGDNWMITQQTARFLIKRMEAAVARKGPAKDSIEQDCRDWLDIFHNNNAHDQQDQQQKQPPPPCEIFLNDSQIVQAFRRRSRHLTYNAYISHKQHKRPWNSLLLQLRKISIAESESILISNFHKALIKKSPPLSPLLQTHLTNQFHLFAYTTIESSAREFLSSHSISDAHLNLLSDKIQELMMKQIRPHAVRLVDAWKIPDYLLDSALGRFDGKVYEDLFDRAHKRNPLNEMTFNPDYRSEEIVMGDGGDGIKEILAKL</sequence>
<dbReference type="GO" id="GO:0055088">
    <property type="term" value="P:lipid homeostasis"/>
    <property type="evidence" value="ECO:0007669"/>
    <property type="project" value="TreeGrafter"/>
</dbReference>
<evidence type="ECO:0000256" key="10">
    <source>
        <dbReference type="ARBA" id="ARBA00023098"/>
    </source>
</evidence>
<keyword evidence="19" id="KW-1185">Reference proteome</keyword>
<evidence type="ECO:0000256" key="14">
    <source>
        <dbReference type="PIRSR" id="PIRSR000168-2"/>
    </source>
</evidence>
<dbReference type="OrthoDB" id="538336at2759"/>
<dbReference type="PANTHER" id="PTHR10909">
    <property type="entry name" value="ELECTRON TRANSPORT OXIDOREDUCTASE"/>
    <property type="match status" value="1"/>
</dbReference>
<evidence type="ECO:0000256" key="5">
    <source>
        <dbReference type="ARBA" id="ARBA00006288"/>
    </source>
</evidence>
<dbReference type="InterPro" id="IPR036250">
    <property type="entry name" value="AcylCo_DH-like_C"/>
</dbReference>
<organism evidence="18 19">
    <name type="scientific">Sphaerulina musiva (strain SO2202)</name>
    <name type="common">Poplar stem canker fungus</name>
    <name type="synonym">Septoria musiva</name>
    <dbReference type="NCBI Taxonomy" id="692275"/>
    <lineage>
        <taxon>Eukaryota</taxon>
        <taxon>Fungi</taxon>
        <taxon>Dikarya</taxon>
        <taxon>Ascomycota</taxon>
        <taxon>Pezizomycotina</taxon>
        <taxon>Dothideomycetes</taxon>
        <taxon>Dothideomycetidae</taxon>
        <taxon>Mycosphaerellales</taxon>
        <taxon>Mycosphaerellaceae</taxon>
        <taxon>Sphaerulina</taxon>
    </lineage>
</organism>
<evidence type="ECO:0000256" key="4">
    <source>
        <dbReference type="ARBA" id="ARBA00004846"/>
    </source>
</evidence>
<accession>N1QJ22</accession>
<dbReference type="GO" id="GO:0033540">
    <property type="term" value="P:fatty acid beta-oxidation using acyl-CoA oxidase"/>
    <property type="evidence" value="ECO:0007669"/>
    <property type="project" value="TreeGrafter"/>
</dbReference>
<dbReference type="SUPFAM" id="SSF47203">
    <property type="entry name" value="Acyl-CoA dehydrogenase C-terminal domain-like"/>
    <property type="match status" value="2"/>
</dbReference>
<evidence type="ECO:0000256" key="12">
    <source>
        <dbReference type="PIRNR" id="PIRNR000168"/>
    </source>
</evidence>
<evidence type="ECO:0000256" key="3">
    <source>
        <dbReference type="ARBA" id="ARBA00004275"/>
    </source>
</evidence>
<dbReference type="InterPro" id="IPR012258">
    <property type="entry name" value="Acyl-CoA_oxidase"/>
</dbReference>
<dbReference type="SUPFAM" id="SSF56645">
    <property type="entry name" value="Acyl-CoA dehydrogenase NM domain-like"/>
    <property type="match status" value="1"/>
</dbReference>
<keyword evidence="10" id="KW-0443">Lipid metabolism</keyword>
<dbReference type="eggNOG" id="KOG0136">
    <property type="taxonomic scope" value="Eukaryota"/>
</dbReference>
<proteinExistence type="inferred from homology"/>
<evidence type="ECO:0000259" key="16">
    <source>
        <dbReference type="Pfam" id="PF14749"/>
    </source>
</evidence>
<evidence type="ECO:0000313" key="19">
    <source>
        <dbReference type="Proteomes" id="UP000016931"/>
    </source>
</evidence>
<comment type="subcellular location">
    <subcellularLocation>
        <location evidence="3">Peroxisome</location>
    </subcellularLocation>
</comment>
<dbReference type="RefSeq" id="XP_016764408.1">
    <property type="nucleotide sequence ID" value="XM_016902270.1"/>
</dbReference>
<dbReference type="PANTHER" id="PTHR10909:SF250">
    <property type="entry name" value="PEROXISOMAL ACYL-COENZYME A OXIDASE 1"/>
    <property type="match status" value="1"/>
</dbReference>
<dbReference type="Pfam" id="PF22924">
    <property type="entry name" value="ACOX_C_alpha1"/>
    <property type="match status" value="1"/>
</dbReference>
<keyword evidence="7 12" id="KW-0274">FAD</keyword>
<feature type="domain" description="Acyl-coenzyme A oxidase N-terminal" evidence="16">
    <location>
        <begin position="30"/>
        <end position="144"/>
    </location>
</feature>
<keyword evidence="8" id="KW-0276">Fatty acid metabolism</keyword>
<evidence type="ECO:0000259" key="17">
    <source>
        <dbReference type="Pfam" id="PF22924"/>
    </source>
</evidence>
<dbReference type="AlphaFoldDB" id="N1QJ22"/>
<dbReference type="FunFam" id="1.20.140.10:FF:000015">
    <property type="entry name" value="Acyl-coenzyme A oxidase"/>
    <property type="match status" value="1"/>
</dbReference>
<keyword evidence="9" id="KW-0560">Oxidoreductase</keyword>
<comment type="catalytic activity">
    <reaction evidence="1">
        <text>a 2,3-saturated acyl-CoA + O2 = a (2E)-enoyl-CoA + H2O2</text>
        <dbReference type="Rhea" id="RHEA:38959"/>
        <dbReference type="ChEBI" id="CHEBI:15379"/>
        <dbReference type="ChEBI" id="CHEBI:16240"/>
        <dbReference type="ChEBI" id="CHEBI:58856"/>
        <dbReference type="ChEBI" id="CHEBI:65111"/>
        <dbReference type="EC" id="1.3.3.6"/>
    </reaction>
</comment>
<dbReference type="InterPro" id="IPR002655">
    <property type="entry name" value="Acyl-CoA_oxidase_C"/>
</dbReference>
<evidence type="ECO:0000256" key="1">
    <source>
        <dbReference type="ARBA" id="ARBA00001201"/>
    </source>
</evidence>
<feature type="active site" description="Proton acceptor" evidence="13">
    <location>
        <position position="452"/>
    </location>
</feature>
<dbReference type="GO" id="GO:0005504">
    <property type="term" value="F:fatty acid binding"/>
    <property type="evidence" value="ECO:0007669"/>
    <property type="project" value="TreeGrafter"/>
</dbReference>
<protein>
    <recommendedName>
        <fullName evidence="12">Acyl-coenzyme A oxidase</fullName>
    </recommendedName>
</protein>
<dbReference type="Pfam" id="PF01756">
    <property type="entry name" value="ACOX"/>
    <property type="match status" value="1"/>
</dbReference>
<dbReference type="Gene3D" id="1.10.540.10">
    <property type="entry name" value="Acyl-CoA dehydrogenase/oxidase, N-terminal domain"/>
    <property type="match status" value="1"/>
</dbReference>
<dbReference type="InterPro" id="IPR029320">
    <property type="entry name" value="Acyl-CoA_ox_N"/>
</dbReference>